<reference evidence="2 3" key="1">
    <citation type="journal article" date="2014" name="Proc. Natl. Acad. Sci. U.S.A.">
        <title>Molecular dissection of the evolution of carbapenem-resistant multilocus sequence type 258 Klebsiella pneumoniae.</title>
        <authorList>
            <person name="Deleo F.R."/>
            <person name="Chen L."/>
            <person name="Porcella S.F."/>
            <person name="Martens C.A."/>
            <person name="Kobayashi S.D."/>
            <person name="Porter A.R."/>
            <person name="Chavda K.D."/>
            <person name="Jacobs M.R."/>
            <person name="Mathema B."/>
            <person name="Olsen R.J."/>
            <person name="Bonomo R.A."/>
            <person name="Musser J.M."/>
            <person name="Kreiswirth B.N."/>
        </authorList>
    </citation>
    <scope>NUCLEOTIDE SEQUENCE [LARGE SCALE GENOMIC DNA]</scope>
    <source>
        <strain evidence="2">30684/NJST258_2</strain>
    </source>
</reference>
<accession>W8UF46</accession>
<sequence length="417" mass="46602">MPTRHFLVIHNIYNLHLKGCIMTDNTTEELKEIFQKISKKVVKLIPYLTILSGLMVWSYLNNIGRLDLLIDSFSINIGLVSLLISAVVLSLAIAITLILPSSILIFHSSMFPNIINKPISIPWLGWGFSTLFLMLTFLPHIPSITKIISPPSASLIFIIIAVISFIIFLVISWYSGDFKNNDLFKIAKNVGKALIETFTTVFATLSIAIPITFLLKDSTGEKTTSLLIALAFMIAFALSSFLPAIVYYRNIKNTSSNNESKSIIPLAKNLSIAVIITITITSLLFPNVTTTLMNSSLYSIGVIDNKNHYFLIDGEKYKPDMFPQNTWKTSTTDKIGPDFFIYGIRMFSAGNKNLICPDSVGSFKREINGTNYDLITSSDNEDNAKKLKDMTKICVVLDSDNAQQWDTFFENNVQNKG</sequence>
<keyword evidence="1" id="KW-1133">Transmembrane helix</keyword>
<feature type="transmembrane region" description="Helical" evidence="1">
    <location>
        <begin position="194"/>
        <end position="215"/>
    </location>
</feature>
<feature type="transmembrane region" description="Helical" evidence="1">
    <location>
        <begin position="227"/>
        <end position="248"/>
    </location>
</feature>
<keyword evidence="1" id="KW-0812">Transmembrane</keyword>
<dbReference type="PATRIC" id="fig|1420013.3.peg.814"/>
<name>W8UF46_KLEPN</name>
<keyword evidence="1" id="KW-0472">Membrane</keyword>
<dbReference type="Proteomes" id="UP000019586">
    <property type="component" value="Chromosome"/>
</dbReference>
<evidence type="ECO:0000313" key="2">
    <source>
        <dbReference type="EMBL" id="AHM77635.1"/>
    </source>
</evidence>
<evidence type="ECO:0000313" key="3">
    <source>
        <dbReference type="Proteomes" id="UP000019586"/>
    </source>
</evidence>
<feature type="transmembrane region" description="Helical" evidence="1">
    <location>
        <begin position="80"/>
        <end position="107"/>
    </location>
</feature>
<feature type="transmembrane region" description="Helical" evidence="1">
    <location>
        <begin position="119"/>
        <end position="141"/>
    </location>
</feature>
<dbReference type="HOGENOM" id="CLU_690225_0_0_6"/>
<feature type="transmembrane region" description="Helical" evidence="1">
    <location>
        <begin position="269"/>
        <end position="288"/>
    </location>
</feature>
<dbReference type="EMBL" id="CP006918">
    <property type="protein sequence ID" value="AHM77635.1"/>
    <property type="molecule type" value="Genomic_DNA"/>
</dbReference>
<dbReference type="AlphaFoldDB" id="W8UF46"/>
<protein>
    <submittedName>
        <fullName evidence="2">Uncharacterized protein</fullName>
    </submittedName>
</protein>
<feature type="transmembrane region" description="Helical" evidence="1">
    <location>
        <begin position="41"/>
        <end position="60"/>
    </location>
</feature>
<proteinExistence type="predicted"/>
<organism evidence="2 3">
    <name type="scientific">Klebsiella pneumoniae 30684/NJST258_2</name>
    <dbReference type="NCBI Taxonomy" id="1420013"/>
    <lineage>
        <taxon>Bacteria</taxon>
        <taxon>Pseudomonadati</taxon>
        <taxon>Pseudomonadota</taxon>
        <taxon>Gammaproteobacteria</taxon>
        <taxon>Enterobacterales</taxon>
        <taxon>Enterobacteriaceae</taxon>
        <taxon>Klebsiella/Raoultella group</taxon>
        <taxon>Klebsiella</taxon>
        <taxon>Klebsiella pneumoniae complex</taxon>
    </lineage>
</organism>
<feature type="transmembrane region" description="Helical" evidence="1">
    <location>
        <begin position="153"/>
        <end position="174"/>
    </location>
</feature>
<evidence type="ECO:0000256" key="1">
    <source>
        <dbReference type="SAM" id="Phobius"/>
    </source>
</evidence>
<gene>
    <name evidence="2" type="ORF">KPNJ2_00855</name>
</gene>
<dbReference type="KEGG" id="kps:KPNJ2_00855"/>